<comment type="subcellular location">
    <subcellularLocation>
        <location evidence="1">Cell membrane</location>
        <topology evidence="1">Multi-pass membrane protein</topology>
    </subcellularLocation>
</comment>
<evidence type="ECO:0000256" key="2">
    <source>
        <dbReference type="ARBA" id="ARBA00022475"/>
    </source>
</evidence>
<feature type="transmembrane region" description="Helical" evidence="6">
    <location>
        <begin position="111"/>
        <end position="133"/>
    </location>
</feature>
<dbReference type="InterPro" id="IPR008457">
    <property type="entry name" value="Cu-R_CopD_dom"/>
</dbReference>
<keyword evidence="3 6" id="KW-0812">Transmembrane</keyword>
<keyword evidence="9" id="KW-1185">Reference proteome</keyword>
<evidence type="ECO:0000259" key="7">
    <source>
        <dbReference type="Pfam" id="PF05425"/>
    </source>
</evidence>
<evidence type="ECO:0000256" key="6">
    <source>
        <dbReference type="SAM" id="Phobius"/>
    </source>
</evidence>
<keyword evidence="2" id="KW-1003">Cell membrane</keyword>
<feature type="transmembrane region" description="Helical" evidence="6">
    <location>
        <begin position="45"/>
        <end position="65"/>
    </location>
</feature>
<evidence type="ECO:0000313" key="9">
    <source>
        <dbReference type="Proteomes" id="UP001152173"/>
    </source>
</evidence>
<dbReference type="GO" id="GO:0005886">
    <property type="term" value="C:plasma membrane"/>
    <property type="evidence" value="ECO:0007669"/>
    <property type="project" value="UniProtKB-SubCell"/>
</dbReference>
<dbReference type="AlphaFoldDB" id="A0A9X3LEQ6"/>
<proteinExistence type="predicted"/>
<evidence type="ECO:0000256" key="4">
    <source>
        <dbReference type="ARBA" id="ARBA00022989"/>
    </source>
</evidence>
<evidence type="ECO:0000256" key="1">
    <source>
        <dbReference type="ARBA" id="ARBA00004651"/>
    </source>
</evidence>
<dbReference type="Proteomes" id="UP001152173">
    <property type="component" value="Unassembled WGS sequence"/>
</dbReference>
<gene>
    <name evidence="8" type="ORF">M9R32_05705</name>
</gene>
<evidence type="ECO:0000256" key="5">
    <source>
        <dbReference type="ARBA" id="ARBA00023136"/>
    </source>
</evidence>
<dbReference type="Pfam" id="PF05425">
    <property type="entry name" value="CopD"/>
    <property type="match status" value="1"/>
</dbReference>
<name>A0A9X3LEQ6_9BACL</name>
<evidence type="ECO:0000313" key="8">
    <source>
        <dbReference type="EMBL" id="MCZ8536678.1"/>
    </source>
</evidence>
<accession>A0A9X3LEQ6</accession>
<dbReference type="PANTHER" id="PTHR34820">
    <property type="entry name" value="INNER MEMBRANE PROTEIN YEBZ"/>
    <property type="match status" value="1"/>
</dbReference>
<organism evidence="8 9">
    <name type="scientific">Paenisporosarcina quisquiliarum</name>
    <dbReference type="NCBI Taxonomy" id="365346"/>
    <lineage>
        <taxon>Bacteria</taxon>
        <taxon>Bacillati</taxon>
        <taxon>Bacillota</taxon>
        <taxon>Bacilli</taxon>
        <taxon>Bacillales</taxon>
        <taxon>Caryophanaceae</taxon>
        <taxon>Paenisporosarcina</taxon>
    </lineage>
</organism>
<feature type="transmembrane region" description="Helical" evidence="6">
    <location>
        <begin position="145"/>
        <end position="165"/>
    </location>
</feature>
<feature type="domain" description="Copper resistance protein D" evidence="7">
    <location>
        <begin position="73"/>
        <end position="165"/>
    </location>
</feature>
<comment type="caution">
    <text evidence="8">The sequence shown here is derived from an EMBL/GenBank/DDBJ whole genome shotgun (WGS) entry which is preliminary data.</text>
</comment>
<dbReference type="PANTHER" id="PTHR34820:SF4">
    <property type="entry name" value="INNER MEMBRANE PROTEIN YEBZ"/>
    <property type="match status" value="1"/>
</dbReference>
<sequence length="173" mass="19286">MLGLYLLERYRYMDAFWVGAILFVKSLNSHAIATNTPSLTVGLNFIHLLFVALWLAGLFYTLILWKKGLAHTFIPTFSKMALLSIVVPTVSGSIYAWLLAPILSALWTTEWGYWMIAKLVVVSGIFVIGALIRDHFKKNASLQDASFLYFDASLAITIVIIVGLLTQLSSLLN</sequence>
<dbReference type="GO" id="GO:0006825">
    <property type="term" value="P:copper ion transport"/>
    <property type="evidence" value="ECO:0007669"/>
    <property type="project" value="InterPro"/>
</dbReference>
<keyword evidence="4 6" id="KW-1133">Transmembrane helix</keyword>
<feature type="transmembrane region" description="Helical" evidence="6">
    <location>
        <begin position="77"/>
        <end position="99"/>
    </location>
</feature>
<evidence type="ECO:0000256" key="3">
    <source>
        <dbReference type="ARBA" id="ARBA00022692"/>
    </source>
</evidence>
<dbReference type="RefSeq" id="WP_269925773.1">
    <property type="nucleotide sequence ID" value="NZ_JAMKBJ010000003.1"/>
</dbReference>
<reference evidence="8" key="1">
    <citation type="submission" date="2022-05" db="EMBL/GenBank/DDBJ databases">
        <authorList>
            <person name="Colautti A."/>
            <person name="Iacumin L."/>
        </authorList>
    </citation>
    <scope>NUCLEOTIDE SEQUENCE</scope>
    <source>
        <strain evidence="8">SK 55</strain>
    </source>
</reference>
<keyword evidence="5 6" id="KW-0472">Membrane</keyword>
<dbReference type="EMBL" id="JAMKBJ010000003">
    <property type="protein sequence ID" value="MCZ8536678.1"/>
    <property type="molecule type" value="Genomic_DNA"/>
</dbReference>
<dbReference type="InterPro" id="IPR032694">
    <property type="entry name" value="CopC/D"/>
</dbReference>
<protein>
    <submittedName>
        <fullName evidence="8">CopD family protein</fullName>
    </submittedName>
</protein>